<sequence>MIMTCSMEMVTSSILLYKRNQMLIQLIQGPPLPLGCSVFVSRSRVTVQLKLVMLPKLVFEMILFVLRSYKAYGLYRQSVTQRLLATIICDRIFFVIFMNKLVFYVAPPYVYGPFLSTCIVGSRLILHVRKRAYDRGITLSSMTITVSCDTIADWPAECVTVPKEYELRIMPPYEH</sequence>
<protein>
    <submittedName>
        <fullName evidence="2">Uncharacterized protein</fullName>
    </submittedName>
</protein>
<evidence type="ECO:0000313" key="2">
    <source>
        <dbReference type="EMBL" id="KIJ44492.1"/>
    </source>
</evidence>
<name>A0A0C9VQC8_SPHS4</name>
<organism evidence="2 3">
    <name type="scientific">Sphaerobolus stellatus (strain SS14)</name>
    <dbReference type="NCBI Taxonomy" id="990650"/>
    <lineage>
        <taxon>Eukaryota</taxon>
        <taxon>Fungi</taxon>
        <taxon>Dikarya</taxon>
        <taxon>Basidiomycota</taxon>
        <taxon>Agaricomycotina</taxon>
        <taxon>Agaricomycetes</taxon>
        <taxon>Phallomycetidae</taxon>
        <taxon>Geastrales</taxon>
        <taxon>Sphaerobolaceae</taxon>
        <taxon>Sphaerobolus</taxon>
    </lineage>
</organism>
<keyword evidence="3" id="KW-1185">Reference proteome</keyword>
<evidence type="ECO:0000256" key="1">
    <source>
        <dbReference type="SAM" id="Phobius"/>
    </source>
</evidence>
<gene>
    <name evidence="2" type="ORF">M422DRAFT_30353</name>
</gene>
<keyword evidence="1" id="KW-1133">Transmembrane helix</keyword>
<evidence type="ECO:0000313" key="3">
    <source>
        <dbReference type="Proteomes" id="UP000054279"/>
    </source>
</evidence>
<dbReference type="AlphaFoldDB" id="A0A0C9VQC8"/>
<dbReference type="EMBL" id="KN837117">
    <property type="protein sequence ID" value="KIJ44492.1"/>
    <property type="molecule type" value="Genomic_DNA"/>
</dbReference>
<keyword evidence="1" id="KW-0812">Transmembrane</keyword>
<accession>A0A0C9VQC8</accession>
<dbReference type="HOGENOM" id="CLU_099150_0_0_1"/>
<proteinExistence type="predicted"/>
<reference evidence="2 3" key="1">
    <citation type="submission" date="2014-06" db="EMBL/GenBank/DDBJ databases">
        <title>Evolutionary Origins and Diversification of the Mycorrhizal Mutualists.</title>
        <authorList>
            <consortium name="DOE Joint Genome Institute"/>
            <consortium name="Mycorrhizal Genomics Consortium"/>
            <person name="Kohler A."/>
            <person name="Kuo A."/>
            <person name="Nagy L.G."/>
            <person name="Floudas D."/>
            <person name="Copeland A."/>
            <person name="Barry K.W."/>
            <person name="Cichocki N."/>
            <person name="Veneault-Fourrey C."/>
            <person name="LaButti K."/>
            <person name="Lindquist E.A."/>
            <person name="Lipzen A."/>
            <person name="Lundell T."/>
            <person name="Morin E."/>
            <person name="Murat C."/>
            <person name="Riley R."/>
            <person name="Ohm R."/>
            <person name="Sun H."/>
            <person name="Tunlid A."/>
            <person name="Henrissat B."/>
            <person name="Grigoriev I.V."/>
            <person name="Hibbett D.S."/>
            <person name="Martin F."/>
        </authorList>
    </citation>
    <scope>NUCLEOTIDE SEQUENCE [LARGE SCALE GENOMIC DNA]</scope>
    <source>
        <strain evidence="2 3">SS14</strain>
    </source>
</reference>
<feature type="transmembrane region" description="Helical" evidence="1">
    <location>
        <begin position="109"/>
        <end position="126"/>
    </location>
</feature>
<dbReference type="Proteomes" id="UP000054279">
    <property type="component" value="Unassembled WGS sequence"/>
</dbReference>
<keyword evidence="1" id="KW-0472">Membrane</keyword>